<feature type="transmembrane region" description="Helical" evidence="9">
    <location>
        <begin position="111"/>
        <end position="128"/>
    </location>
</feature>
<dbReference type="PANTHER" id="PTHR10978:SF5">
    <property type="entry name" value="SUCCINATE DEHYDROGENASE CYTOCHROME B560 SUBUNIT, MITOCHONDRIAL"/>
    <property type="match status" value="1"/>
</dbReference>
<sequence length="180" mass="19227">MPSVSGQWLRHHGGGVPEHWGRDSPYHPGTTFLGTPPDHLERVKKRPVSPHVFETDGAKFHYKMPINATTSIINRATGVALTVGMTGAGLIALTGDLPATVETLKHTSPALLYPIKAAVAFPLVYHYLGGLRHVIWDKASYGNQANKSSPLENKAVDRSSKLLVGASALGTAALTILSFS</sequence>
<keyword evidence="2" id="KW-0349">Heme</keyword>
<feature type="transmembrane region" description="Helical" evidence="9">
    <location>
        <begin position="162"/>
        <end position="179"/>
    </location>
</feature>
<keyword evidence="7 9" id="KW-0472">Membrane</keyword>
<evidence type="ECO:0000256" key="2">
    <source>
        <dbReference type="ARBA" id="ARBA00022617"/>
    </source>
</evidence>
<evidence type="ECO:0000256" key="7">
    <source>
        <dbReference type="ARBA" id="ARBA00023136"/>
    </source>
</evidence>
<evidence type="ECO:0000256" key="4">
    <source>
        <dbReference type="ARBA" id="ARBA00022723"/>
    </source>
</evidence>
<dbReference type="CDD" id="cd03499">
    <property type="entry name" value="SQR_TypeC_SdhC"/>
    <property type="match status" value="1"/>
</dbReference>
<accession>A0AAV1HVG4</accession>
<reference evidence="10 11" key="1">
    <citation type="submission" date="2023-10" db="EMBL/GenBank/DDBJ databases">
        <authorList>
            <person name="Maclean D."/>
            <person name="Macfadyen A."/>
        </authorList>
    </citation>
    <scope>NUCLEOTIDE SEQUENCE [LARGE SCALE GENOMIC DNA]</scope>
</reference>
<dbReference type="EMBL" id="CAUYUE010000003">
    <property type="protein sequence ID" value="CAK0755078.1"/>
    <property type="molecule type" value="Genomic_DNA"/>
</dbReference>
<keyword evidence="5 9" id="KW-1133">Transmembrane helix</keyword>
<evidence type="ECO:0000256" key="1">
    <source>
        <dbReference type="ARBA" id="ARBA00004141"/>
    </source>
</evidence>
<dbReference type="InterPro" id="IPR018495">
    <property type="entry name" value="Succ_DH_cyt_bsu_CS"/>
</dbReference>
<feature type="region of interest" description="Disordered" evidence="8">
    <location>
        <begin position="1"/>
        <end position="25"/>
    </location>
</feature>
<evidence type="ECO:0000256" key="6">
    <source>
        <dbReference type="ARBA" id="ARBA00023004"/>
    </source>
</evidence>
<gene>
    <name evidence="10" type="ORF">CVIRNUC_002346</name>
</gene>
<dbReference type="InterPro" id="IPR000701">
    <property type="entry name" value="SuccDH_FuR_B_TM-su"/>
</dbReference>
<dbReference type="GO" id="GO:0006099">
    <property type="term" value="P:tricarboxylic acid cycle"/>
    <property type="evidence" value="ECO:0007669"/>
    <property type="project" value="InterPro"/>
</dbReference>
<evidence type="ECO:0008006" key="12">
    <source>
        <dbReference type="Google" id="ProtNLM"/>
    </source>
</evidence>
<keyword evidence="4" id="KW-0479">Metal-binding</keyword>
<keyword evidence="11" id="KW-1185">Reference proteome</keyword>
<dbReference type="Proteomes" id="UP001314263">
    <property type="component" value="Unassembled WGS sequence"/>
</dbReference>
<evidence type="ECO:0000313" key="10">
    <source>
        <dbReference type="EMBL" id="CAK0755078.1"/>
    </source>
</evidence>
<organism evidence="10 11">
    <name type="scientific">Coccomyxa viridis</name>
    <dbReference type="NCBI Taxonomy" id="1274662"/>
    <lineage>
        <taxon>Eukaryota</taxon>
        <taxon>Viridiplantae</taxon>
        <taxon>Chlorophyta</taxon>
        <taxon>core chlorophytes</taxon>
        <taxon>Trebouxiophyceae</taxon>
        <taxon>Trebouxiophyceae incertae sedis</taxon>
        <taxon>Coccomyxaceae</taxon>
        <taxon>Coccomyxa</taxon>
    </lineage>
</organism>
<dbReference type="GO" id="GO:0046872">
    <property type="term" value="F:metal ion binding"/>
    <property type="evidence" value="ECO:0007669"/>
    <property type="project" value="UniProtKB-KW"/>
</dbReference>
<dbReference type="GO" id="GO:0016020">
    <property type="term" value="C:membrane"/>
    <property type="evidence" value="ECO:0007669"/>
    <property type="project" value="UniProtKB-SubCell"/>
</dbReference>
<proteinExistence type="predicted"/>
<name>A0AAV1HVG4_9CHLO</name>
<keyword evidence="3 9" id="KW-0812">Transmembrane</keyword>
<comment type="caution">
    <text evidence="10">The sequence shown here is derived from an EMBL/GenBank/DDBJ whole genome shotgun (WGS) entry which is preliminary data.</text>
</comment>
<evidence type="ECO:0000313" key="11">
    <source>
        <dbReference type="Proteomes" id="UP001314263"/>
    </source>
</evidence>
<dbReference type="Pfam" id="PF01127">
    <property type="entry name" value="Sdh_cyt"/>
    <property type="match status" value="1"/>
</dbReference>
<dbReference type="InterPro" id="IPR014314">
    <property type="entry name" value="Succ_DH_cytb556"/>
</dbReference>
<feature type="transmembrane region" description="Helical" evidence="9">
    <location>
        <begin position="72"/>
        <end position="91"/>
    </location>
</feature>
<dbReference type="PROSITE" id="PS01001">
    <property type="entry name" value="SDH_CYT_2"/>
    <property type="match status" value="1"/>
</dbReference>
<dbReference type="AlphaFoldDB" id="A0AAV1HVG4"/>
<dbReference type="Gene3D" id="1.20.1300.10">
    <property type="entry name" value="Fumarate reductase/succinate dehydrogenase, transmembrane subunit"/>
    <property type="match status" value="1"/>
</dbReference>
<comment type="subcellular location">
    <subcellularLocation>
        <location evidence="1">Membrane</location>
        <topology evidence="1">Multi-pass membrane protein</topology>
    </subcellularLocation>
</comment>
<dbReference type="GO" id="GO:0009055">
    <property type="term" value="F:electron transfer activity"/>
    <property type="evidence" value="ECO:0007669"/>
    <property type="project" value="InterPro"/>
</dbReference>
<dbReference type="GO" id="GO:0005739">
    <property type="term" value="C:mitochondrion"/>
    <property type="evidence" value="ECO:0007669"/>
    <property type="project" value="GOC"/>
</dbReference>
<evidence type="ECO:0000256" key="9">
    <source>
        <dbReference type="SAM" id="Phobius"/>
    </source>
</evidence>
<protein>
    <recommendedName>
        <fullName evidence="12">Succinate dehydrogenase cytochrome b560 subunit, mitochondrial</fullName>
    </recommendedName>
</protein>
<evidence type="ECO:0000256" key="3">
    <source>
        <dbReference type="ARBA" id="ARBA00022692"/>
    </source>
</evidence>
<dbReference type="GO" id="GO:0006121">
    <property type="term" value="P:mitochondrial electron transport, succinate to ubiquinone"/>
    <property type="evidence" value="ECO:0007669"/>
    <property type="project" value="TreeGrafter"/>
</dbReference>
<evidence type="ECO:0000256" key="5">
    <source>
        <dbReference type="ARBA" id="ARBA00022989"/>
    </source>
</evidence>
<keyword evidence="6" id="KW-0408">Iron</keyword>
<dbReference type="InterPro" id="IPR034804">
    <property type="entry name" value="SQR/QFR_C/D"/>
</dbReference>
<dbReference type="SUPFAM" id="SSF81343">
    <property type="entry name" value="Fumarate reductase respiratory complex transmembrane subunits"/>
    <property type="match status" value="1"/>
</dbReference>
<evidence type="ECO:0000256" key="8">
    <source>
        <dbReference type="SAM" id="MobiDB-lite"/>
    </source>
</evidence>
<dbReference type="PANTHER" id="PTHR10978">
    <property type="entry name" value="SUCCINATE DEHYDROGENASE CYTOCHROME B560 SUBUNIT"/>
    <property type="match status" value="1"/>
</dbReference>